<evidence type="ECO:0000313" key="4">
    <source>
        <dbReference type="Proteomes" id="UP001184861"/>
    </source>
</evidence>
<dbReference type="RefSeq" id="WP_309945403.1">
    <property type="nucleotide sequence ID" value="NZ_JAVDQY010000001.1"/>
</dbReference>
<protein>
    <submittedName>
        <fullName evidence="3">Uncharacterized protein</fullName>
    </submittedName>
</protein>
<accession>A0AAE3Y5Q3</accession>
<evidence type="ECO:0000256" key="2">
    <source>
        <dbReference type="SAM" id="Phobius"/>
    </source>
</evidence>
<dbReference type="EMBL" id="JAVDQY010000001">
    <property type="protein sequence ID" value="MDR6525898.1"/>
    <property type="molecule type" value="Genomic_DNA"/>
</dbReference>
<feature type="transmembrane region" description="Helical" evidence="2">
    <location>
        <begin position="119"/>
        <end position="136"/>
    </location>
</feature>
<name>A0AAE3Y5Q3_9FLAO</name>
<keyword evidence="2" id="KW-0812">Transmembrane</keyword>
<proteinExistence type="predicted"/>
<dbReference type="Proteomes" id="UP001184861">
    <property type="component" value="Unassembled WGS sequence"/>
</dbReference>
<feature type="transmembrane region" description="Helical" evidence="2">
    <location>
        <begin position="185"/>
        <end position="203"/>
    </location>
</feature>
<organism evidence="3 4">
    <name type="scientific">Chryseobacterium rhizosphaerae</name>
    <dbReference type="NCBI Taxonomy" id="395937"/>
    <lineage>
        <taxon>Bacteria</taxon>
        <taxon>Pseudomonadati</taxon>
        <taxon>Bacteroidota</taxon>
        <taxon>Flavobacteriia</taxon>
        <taxon>Flavobacteriales</taxon>
        <taxon>Weeksellaceae</taxon>
        <taxon>Chryseobacterium group</taxon>
        <taxon>Chryseobacterium</taxon>
    </lineage>
</organism>
<keyword evidence="2" id="KW-0472">Membrane</keyword>
<sequence>MVNKSVLRKLSDSELEKYIKEGNRFVPEAVSMAFELLKERGRVFTEEEKTAVQELIQSKKNAEEAKLTEEKELWKDHITEDPTAIKLYSRMTVFISSVLLGTIPGAILLCLNLIKLKKYFPALLTLIFGFLFFLLQEYVFQSHFDFSTTSRSSPEMGIIVIGTLSLVGIWVATIPKKLPYQAESYIFPVILCIGTAVLMSYYYRDWFSIYPLLKILRLFR</sequence>
<reference evidence="3" key="1">
    <citation type="submission" date="2023-07" db="EMBL/GenBank/DDBJ databases">
        <title>Sorghum-associated microbial communities from plants grown in Nebraska, USA.</title>
        <authorList>
            <person name="Schachtman D."/>
        </authorList>
    </citation>
    <scope>NUCLEOTIDE SEQUENCE</scope>
    <source>
        <strain evidence="3">DS2360</strain>
    </source>
</reference>
<keyword evidence="2" id="KW-1133">Transmembrane helix</keyword>
<keyword evidence="1" id="KW-0175">Coiled coil</keyword>
<comment type="caution">
    <text evidence="3">The sequence shown here is derived from an EMBL/GenBank/DDBJ whole genome shotgun (WGS) entry which is preliminary data.</text>
</comment>
<feature type="coiled-coil region" evidence="1">
    <location>
        <begin position="45"/>
        <end position="72"/>
    </location>
</feature>
<gene>
    <name evidence="3" type="ORF">J2787_001268</name>
</gene>
<evidence type="ECO:0000256" key="1">
    <source>
        <dbReference type="SAM" id="Coils"/>
    </source>
</evidence>
<feature type="transmembrane region" description="Helical" evidence="2">
    <location>
        <begin position="156"/>
        <end position="173"/>
    </location>
</feature>
<evidence type="ECO:0000313" key="3">
    <source>
        <dbReference type="EMBL" id="MDR6525898.1"/>
    </source>
</evidence>
<feature type="transmembrane region" description="Helical" evidence="2">
    <location>
        <begin position="93"/>
        <end position="114"/>
    </location>
</feature>
<dbReference type="AlphaFoldDB" id="A0AAE3Y5Q3"/>